<dbReference type="OrthoDB" id="10456400at2759"/>
<dbReference type="Proteomes" id="UP000008065">
    <property type="component" value="Unassembled WGS sequence"/>
</dbReference>
<dbReference type="KEGG" id="nte:NEUTE1DRAFT110501"/>
<feature type="compositionally biased region" description="Polar residues" evidence="1">
    <location>
        <begin position="101"/>
        <end position="126"/>
    </location>
</feature>
<feature type="region of interest" description="Disordered" evidence="1">
    <location>
        <begin position="279"/>
        <end position="319"/>
    </location>
</feature>
<dbReference type="GeneID" id="20822515"/>
<feature type="compositionally biased region" description="Low complexity" evidence="1">
    <location>
        <begin position="79"/>
        <end position="97"/>
    </location>
</feature>
<name>F8MLB5_NEUT8</name>
<reference evidence="3" key="1">
    <citation type="journal article" date="2011" name="Genetics">
        <title>Massive changes in genome architecture accompany the transition to self-fertility in the filamentous fungus Neurospora tetrasperma.</title>
        <authorList>
            <person name="Ellison C.E."/>
            <person name="Stajich J.E."/>
            <person name="Jacobson D.J."/>
            <person name="Natvig D.O."/>
            <person name="Lapidus A."/>
            <person name="Foster B."/>
            <person name="Aerts A."/>
            <person name="Riley R."/>
            <person name="Lindquist E.A."/>
            <person name="Grigoriev I.V."/>
            <person name="Taylor J.W."/>
        </authorList>
    </citation>
    <scope>NUCLEOTIDE SEQUENCE [LARGE SCALE GENOMIC DNA]</scope>
    <source>
        <strain evidence="3">FGSC 2508 / P0657</strain>
    </source>
</reference>
<protein>
    <submittedName>
        <fullName evidence="2">Uncharacterized protein</fullName>
    </submittedName>
</protein>
<dbReference type="AlphaFoldDB" id="F8MLB5"/>
<evidence type="ECO:0000256" key="1">
    <source>
        <dbReference type="SAM" id="MobiDB-lite"/>
    </source>
</evidence>
<sequence length="557" mass="59816">MSFFNDAFIANSARAIHPEPPSSFNSGDASGFLWEQWVNICLGQTDTNGEFDAGNGLALNPCQVTRRKVAVNTTSPLKTSPRSTSSYHTSSLHTSPYGTSACPTPSTGTASVARSPYTSSFQGTSPYSISPYRNSTDIGHLEGKDDLRKGHVASLNGNIAMSQHNGGALAHGIPACPHPHNYLFARPREKIGTGRTCHKAIGSSLTGQISIVAATNGFPPLNVDLSRASGYINNFESCRKPCPAHSYSDTHLTQTKGQMKQSGAGGFLNDKGHGFNFHLGNLPSYPDQSMSRHPGSGHESLGCTPGNAKNLRSVGVHDDHRSNRELRHLSEFQNCVLGLDASTMLRTAEQAGFPEHFDLGFESNLSNHGRMKSTEGQGMSTTALTSTPRGYSAENNTAPFTSRSHGIPRNRNDPASGGYSRSMKPTFSPVVLGTSKNCNNHRISKKGSPRHPEPPPKATLHNVSAKSLPFRTAIASKSKRDDRNADKNELENVLTIWETRSDATVVPSLSGATPVAFTPVRAVAIFAVFIKRTLQAVSTPGRGWIEEACCCRCWQAG</sequence>
<feature type="compositionally biased region" description="Polar residues" evidence="1">
    <location>
        <begin position="374"/>
        <end position="404"/>
    </location>
</feature>
<dbReference type="VEuPathDB" id="FungiDB:NEUTE1DRAFT_110501"/>
<proteinExistence type="predicted"/>
<dbReference type="RefSeq" id="XP_009851427.1">
    <property type="nucleotide sequence ID" value="XM_009853125.1"/>
</dbReference>
<evidence type="ECO:0000313" key="2">
    <source>
        <dbReference type="EMBL" id="EGO58388.1"/>
    </source>
</evidence>
<organism evidence="2 3">
    <name type="scientific">Neurospora tetrasperma (strain FGSC 2508 / ATCC MYA-4615 / P0657)</name>
    <dbReference type="NCBI Taxonomy" id="510951"/>
    <lineage>
        <taxon>Eukaryota</taxon>
        <taxon>Fungi</taxon>
        <taxon>Dikarya</taxon>
        <taxon>Ascomycota</taxon>
        <taxon>Pezizomycotina</taxon>
        <taxon>Sordariomycetes</taxon>
        <taxon>Sordariomycetidae</taxon>
        <taxon>Sordariales</taxon>
        <taxon>Sordariaceae</taxon>
        <taxon>Neurospora</taxon>
    </lineage>
</organism>
<gene>
    <name evidence="2" type="ORF">NEUTE1DRAFT_110501</name>
</gene>
<feature type="region of interest" description="Disordered" evidence="1">
    <location>
        <begin position="73"/>
        <end position="126"/>
    </location>
</feature>
<evidence type="ECO:0000313" key="3">
    <source>
        <dbReference type="Proteomes" id="UP000008065"/>
    </source>
</evidence>
<keyword evidence="3" id="KW-1185">Reference proteome</keyword>
<dbReference type="HOGENOM" id="CLU_029554_0_0_1"/>
<dbReference type="EMBL" id="GL891304">
    <property type="protein sequence ID" value="EGO58388.1"/>
    <property type="molecule type" value="Genomic_DNA"/>
</dbReference>
<feature type="region of interest" description="Disordered" evidence="1">
    <location>
        <begin position="370"/>
        <end position="461"/>
    </location>
</feature>
<accession>F8MLB5</accession>